<dbReference type="PANTHER" id="PTHR34473">
    <property type="entry name" value="UPF0699 TRANSMEMBRANE PROTEIN YDBS"/>
    <property type="match status" value="1"/>
</dbReference>
<evidence type="ECO:0000313" key="4">
    <source>
        <dbReference type="Proteomes" id="UP000318288"/>
    </source>
</evidence>
<keyword evidence="4" id="KW-1185">Reference proteome</keyword>
<feature type="domain" description="YdbS-like PH" evidence="2">
    <location>
        <begin position="87"/>
        <end position="165"/>
    </location>
</feature>
<dbReference type="Proteomes" id="UP000318288">
    <property type="component" value="Unassembled WGS sequence"/>
</dbReference>
<dbReference type="Pfam" id="PF03703">
    <property type="entry name" value="bPH_2"/>
    <property type="match status" value="1"/>
</dbReference>
<organism evidence="3 4">
    <name type="scientific">Rubripirellula tenax</name>
    <dbReference type="NCBI Taxonomy" id="2528015"/>
    <lineage>
        <taxon>Bacteria</taxon>
        <taxon>Pseudomonadati</taxon>
        <taxon>Planctomycetota</taxon>
        <taxon>Planctomycetia</taxon>
        <taxon>Pirellulales</taxon>
        <taxon>Pirellulaceae</taxon>
        <taxon>Rubripirellula</taxon>
    </lineage>
</organism>
<sequence length="183" mass="20230">MEISELNHAHDDSLQPFESLSLNQLRLTRWIGGLSAALISVLAIGALAVAYSVRPQIDGPFSIAVLLVALLVATSIGLGYVFPGLAYRRTSWRLSLQGLEIRRGVWWRHQIVVPQSRIQHSDIEQGPLQRHFDLSTLIVHTAGTKNSSVSLEGIRHETAEQLREALISQRLSRGVNESTSQHG</sequence>
<protein>
    <submittedName>
        <fullName evidence="3">Bacterial membrane flanked domain protein</fullName>
    </submittedName>
</protein>
<name>A0A5C6F755_9BACT</name>
<gene>
    <name evidence="3" type="ORF">Poly51_27190</name>
</gene>
<dbReference type="RefSeq" id="WP_186775520.1">
    <property type="nucleotide sequence ID" value="NZ_SJPW01000003.1"/>
</dbReference>
<keyword evidence="1" id="KW-0812">Transmembrane</keyword>
<proteinExistence type="predicted"/>
<evidence type="ECO:0000259" key="2">
    <source>
        <dbReference type="Pfam" id="PF03703"/>
    </source>
</evidence>
<dbReference type="EMBL" id="SJPW01000003">
    <property type="protein sequence ID" value="TWU56802.1"/>
    <property type="molecule type" value="Genomic_DNA"/>
</dbReference>
<keyword evidence="1" id="KW-1133">Transmembrane helix</keyword>
<dbReference type="InterPro" id="IPR005182">
    <property type="entry name" value="YdbS-like_PH"/>
</dbReference>
<dbReference type="AlphaFoldDB" id="A0A5C6F755"/>
<evidence type="ECO:0000313" key="3">
    <source>
        <dbReference type="EMBL" id="TWU56802.1"/>
    </source>
</evidence>
<keyword evidence="1" id="KW-0472">Membrane</keyword>
<dbReference type="PANTHER" id="PTHR34473:SF2">
    <property type="entry name" value="UPF0699 TRANSMEMBRANE PROTEIN YDBT"/>
    <property type="match status" value="1"/>
</dbReference>
<reference evidence="3 4" key="1">
    <citation type="submission" date="2019-02" db="EMBL/GenBank/DDBJ databases">
        <title>Deep-cultivation of Planctomycetes and their phenomic and genomic characterization uncovers novel biology.</title>
        <authorList>
            <person name="Wiegand S."/>
            <person name="Jogler M."/>
            <person name="Boedeker C."/>
            <person name="Pinto D."/>
            <person name="Vollmers J."/>
            <person name="Rivas-Marin E."/>
            <person name="Kohn T."/>
            <person name="Peeters S.H."/>
            <person name="Heuer A."/>
            <person name="Rast P."/>
            <person name="Oberbeckmann S."/>
            <person name="Bunk B."/>
            <person name="Jeske O."/>
            <person name="Meyerdierks A."/>
            <person name="Storesund J.E."/>
            <person name="Kallscheuer N."/>
            <person name="Luecker S."/>
            <person name="Lage O.M."/>
            <person name="Pohl T."/>
            <person name="Merkel B.J."/>
            <person name="Hornburger P."/>
            <person name="Mueller R.-W."/>
            <person name="Bruemmer F."/>
            <person name="Labrenz M."/>
            <person name="Spormann A.M."/>
            <person name="Op Den Camp H."/>
            <person name="Overmann J."/>
            <person name="Amann R."/>
            <person name="Jetten M.S.M."/>
            <person name="Mascher T."/>
            <person name="Medema M.H."/>
            <person name="Devos D.P."/>
            <person name="Kaster A.-K."/>
            <person name="Ovreas L."/>
            <person name="Rohde M."/>
            <person name="Galperin M.Y."/>
            <person name="Jogler C."/>
        </authorList>
    </citation>
    <scope>NUCLEOTIDE SEQUENCE [LARGE SCALE GENOMIC DNA]</scope>
    <source>
        <strain evidence="3 4">Poly51</strain>
    </source>
</reference>
<comment type="caution">
    <text evidence="3">The sequence shown here is derived from an EMBL/GenBank/DDBJ whole genome shotgun (WGS) entry which is preliminary data.</text>
</comment>
<accession>A0A5C6F755</accession>
<evidence type="ECO:0000256" key="1">
    <source>
        <dbReference type="SAM" id="Phobius"/>
    </source>
</evidence>
<feature type="transmembrane region" description="Helical" evidence="1">
    <location>
        <begin position="30"/>
        <end position="51"/>
    </location>
</feature>
<feature type="transmembrane region" description="Helical" evidence="1">
    <location>
        <begin position="63"/>
        <end position="87"/>
    </location>
</feature>